<reference evidence="2" key="1">
    <citation type="submission" date="2023-04" db="EMBL/GenBank/DDBJ databases">
        <title>Ambrosiozyma monospora NBRC 1965.</title>
        <authorList>
            <person name="Ichikawa N."/>
            <person name="Sato H."/>
            <person name="Tonouchi N."/>
        </authorList>
    </citation>
    <scope>NUCLEOTIDE SEQUENCE</scope>
    <source>
        <strain evidence="2">NBRC 1965</strain>
    </source>
</reference>
<protein>
    <submittedName>
        <fullName evidence="2">Unnamed protein product</fullName>
    </submittedName>
</protein>
<dbReference type="AlphaFoldDB" id="A0A9W6WHU8"/>
<gene>
    <name evidence="2" type="ORF">Amon01_000916800</name>
</gene>
<comment type="caution">
    <text evidence="2">The sequence shown here is derived from an EMBL/GenBank/DDBJ whole genome shotgun (WGS) entry which is preliminary data.</text>
</comment>
<name>A0A9W6WHU8_AMBMO</name>
<accession>A0A9W6WHU8</accession>
<proteinExistence type="predicted"/>
<feature type="signal peptide" evidence="1">
    <location>
        <begin position="1"/>
        <end position="17"/>
    </location>
</feature>
<keyword evidence="1" id="KW-0732">Signal</keyword>
<feature type="chain" id="PRO_5040914281" evidence="1">
    <location>
        <begin position="18"/>
        <end position="218"/>
    </location>
</feature>
<dbReference type="EMBL" id="BSXU01009974">
    <property type="protein sequence ID" value="GME70398.1"/>
    <property type="molecule type" value="Genomic_DNA"/>
</dbReference>
<organism evidence="2 3">
    <name type="scientific">Ambrosiozyma monospora</name>
    <name type="common">Yeast</name>
    <name type="synonym">Endomycopsis monosporus</name>
    <dbReference type="NCBI Taxonomy" id="43982"/>
    <lineage>
        <taxon>Eukaryota</taxon>
        <taxon>Fungi</taxon>
        <taxon>Dikarya</taxon>
        <taxon>Ascomycota</taxon>
        <taxon>Saccharomycotina</taxon>
        <taxon>Pichiomycetes</taxon>
        <taxon>Pichiales</taxon>
        <taxon>Pichiaceae</taxon>
        <taxon>Ambrosiozyma</taxon>
    </lineage>
</organism>
<evidence type="ECO:0000313" key="2">
    <source>
        <dbReference type="EMBL" id="GME70398.1"/>
    </source>
</evidence>
<keyword evidence="3" id="KW-1185">Reference proteome</keyword>
<evidence type="ECO:0000256" key="1">
    <source>
        <dbReference type="SAM" id="SignalP"/>
    </source>
</evidence>
<sequence>MRFAIPFVSLLAASAFAAPIAFSEEISSSPELATSNFLSNSDVIIQKRSGVFNIISSILGGSSGISNLANSAISALGAKFDWSSDTITIIKTITDDVITIGMNVAGMFLKKRDLDCPYATTKAVSFDYSNSTTSTVSSTTSTVDSTSTAGTTTIDTTAAAATTSSTPERELQKNIMRAYMKAVMNESDLEAINDDLKTILSDLSDLVASKKKRGELLL</sequence>
<dbReference type="Proteomes" id="UP001165063">
    <property type="component" value="Unassembled WGS sequence"/>
</dbReference>
<evidence type="ECO:0000313" key="3">
    <source>
        <dbReference type="Proteomes" id="UP001165063"/>
    </source>
</evidence>